<comment type="similarity">
    <text evidence="2">Belongs to the methyl-accepting chemotaxis (MCP) protein family.</text>
</comment>
<dbReference type="Proteomes" id="UP000002222">
    <property type="component" value="Chromosome"/>
</dbReference>
<feature type="transmembrane region" description="Helical" evidence="4">
    <location>
        <begin position="180"/>
        <end position="201"/>
    </location>
</feature>
<dbReference type="GO" id="GO:0007165">
    <property type="term" value="P:signal transduction"/>
    <property type="evidence" value="ECO:0007669"/>
    <property type="project" value="UniProtKB-KW"/>
</dbReference>
<dbReference type="EMBL" id="CP001816">
    <property type="protein sequence ID" value="ACZ12875.1"/>
    <property type="molecule type" value="Genomic_DNA"/>
</dbReference>
<dbReference type="PANTHER" id="PTHR32089:SF112">
    <property type="entry name" value="LYSOZYME-LIKE PROTEIN-RELATED"/>
    <property type="match status" value="1"/>
</dbReference>
<dbReference type="PROSITE" id="PS50885">
    <property type="entry name" value="HAMP"/>
    <property type="match status" value="1"/>
</dbReference>
<evidence type="ECO:0000259" key="5">
    <source>
        <dbReference type="PROSITE" id="PS50111"/>
    </source>
</evidence>
<accession>D1B455</accession>
<dbReference type="SUPFAM" id="SSF58104">
    <property type="entry name" value="Methyl-accepting chemotaxis protein (MCP) signaling domain"/>
    <property type="match status" value="1"/>
</dbReference>
<evidence type="ECO:0000313" key="7">
    <source>
        <dbReference type="EMBL" id="ACZ12875.1"/>
    </source>
</evidence>
<reference evidence="8" key="1">
    <citation type="submission" date="2009-11" db="EMBL/GenBank/DDBJ databases">
        <title>The complete genome of Sulfurospirillum deleyianum DSM 6946.</title>
        <authorList>
            <consortium name="US DOE Joint Genome Institute (JGI-PGF)"/>
            <person name="Lucas S."/>
            <person name="Copeland A."/>
            <person name="Lapidus A."/>
            <person name="Glavina del Rio T."/>
            <person name="Dalin E."/>
            <person name="Tice H."/>
            <person name="Bruce D."/>
            <person name="Goodwin L."/>
            <person name="Pitluck S."/>
            <person name="Kyrpides N."/>
            <person name="Mavromatis K."/>
            <person name="Ivanova N."/>
            <person name="Ovchinnikova G."/>
            <person name="Munk A.C."/>
            <person name="Lu M."/>
            <person name="Brettin T."/>
            <person name="Detter J.C."/>
            <person name="Han C."/>
            <person name="Tapia R."/>
            <person name="Larimer F."/>
            <person name="Land M."/>
            <person name="Hauser L."/>
            <person name="Markowitz V."/>
            <person name="Cheng J.F."/>
            <person name="Hugenholtz P."/>
            <person name="Woyke T."/>
            <person name="Wu D."/>
            <person name="Aumann P."/>
            <person name="Schneider S."/>
            <person name="Lang E."/>
            <person name="Spring S."/>
            <person name="Klenk H.P."/>
            <person name="Eisen J.A."/>
        </authorList>
    </citation>
    <scope>NUCLEOTIDE SEQUENCE [LARGE SCALE GENOMIC DNA]</scope>
    <source>
        <strain evidence="8">ATCC 51133 / DSM 6946 / 5175</strain>
    </source>
</reference>
<dbReference type="GO" id="GO:0016020">
    <property type="term" value="C:membrane"/>
    <property type="evidence" value="ECO:0007669"/>
    <property type="project" value="InterPro"/>
</dbReference>
<evidence type="ECO:0000259" key="6">
    <source>
        <dbReference type="PROSITE" id="PS50885"/>
    </source>
</evidence>
<keyword evidence="4" id="KW-0812">Transmembrane</keyword>
<dbReference type="AlphaFoldDB" id="D1B455"/>
<feature type="domain" description="HAMP" evidence="6">
    <location>
        <begin position="223"/>
        <end position="255"/>
    </location>
</feature>
<dbReference type="PANTHER" id="PTHR32089">
    <property type="entry name" value="METHYL-ACCEPTING CHEMOTAXIS PROTEIN MCPB"/>
    <property type="match status" value="1"/>
</dbReference>
<dbReference type="SMART" id="SM00283">
    <property type="entry name" value="MA"/>
    <property type="match status" value="1"/>
</dbReference>
<dbReference type="STRING" id="525898.Sdel_1860"/>
<dbReference type="KEGG" id="sdl:Sdel_1860"/>
<keyword evidence="8" id="KW-1185">Reference proteome</keyword>
<evidence type="ECO:0000256" key="4">
    <source>
        <dbReference type="SAM" id="Phobius"/>
    </source>
</evidence>
<evidence type="ECO:0000256" key="1">
    <source>
        <dbReference type="ARBA" id="ARBA00023224"/>
    </source>
</evidence>
<organism evidence="7 8">
    <name type="scientific">Sulfurospirillum deleyianum (strain ATCC 51133 / DSM 6946 / 5175)</name>
    <dbReference type="NCBI Taxonomy" id="525898"/>
    <lineage>
        <taxon>Bacteria</taxon>
        <taxon>Pseudomonadati</taxon>
        <taxon>Campylobacterota</taxon>
        <taxon>Epsilonproteobacteria</taxon>
        <taxon>Campylobacterales</taxon>
        <taxon>Sulfurospirillaceae</taxon>
        <taxon>Sulfurospirillum</taxon>
    </lineage>
</organism>
<protein>
    <submittedName>
        <fullName evidence="7">Chemotaxis sensory transducer</fullName>
    </submittedName>
</protein>
<name>D1B455_SULD5</name>
<dbReference type="Gene3D" id="1.10.287.950">
    <property type="entry name" value="Methyl-accepting chemotaxis protein"/>
    <property type="match status" value="1"/>
</dbReference>
<dbReference type="PROSITE" id="PS50111">
    <property type="entry name" value="CHEMOTAXIS_TRANSDUC_2"/>
    <property type="match status" value="1"/>
</dbReference>
<dbReference type="OrthoDB" id="5337803at2"/>
<feature type="transmembrane region" description="Helical" evidence="4">
    <location>
        <begin position="6"/>
        <end position="28"/>
    </location>
</feature>
<dbReference type="HOGENOM" id="CLU_000445_107_27_7"/>
<dbReference type="Pfam" id="PF00015">
    <property type="entry name" value="MCPsignal"/>
    <property type="match status" value="1"/>
</dbReference>
<feature type="domain" description="Methyl-accepting transducer" evidence="5">
    <location>
        <begin position="260"/>
        <end position="517"/>
    </location>
</feature>
<dbReference type="Gene3D" id="6.10.340.10">
    <property type="match status" value="1"/>
</dbReference>
<evidence type="ECO:0000256" key="3">
    <source>
        <dbReference type="PROSITE-ProRule" id="PRU00284"/>
    </source>
</evidence>
<dbReference type="RefSeq" id="WP_012857623.1">
    <property type="nucleotide sequence ID" value="NC_013512.1"/>
</dbReference>
<evidence type="ECO:0000256" key="2">
    <source>
        <dbReference type="ARBA" id="ARBA00029447"/>
    </source>
</evidence>
<keyword evidence="4" id="KW-0472">Membrane</keyword>
<proteinExistence type="inferred from homology"/>
<keyword evidence="4" id="KW-1133">Transmembrane helix</keyword>
<gene>
    <name evidence="7" type="ordered locus">Sdel_1860</name>
</gene>
<dbReference type="InterPro" id="IPR004089">
    <property type="entry name" value="MCPsignal_dom"/>
</dbReference>
<sequence>MLKTIQSKLIVLFLIILMGIGGLSYLLISNTTRAEIAVHKVQIIEKITRDTAELLMHSRGYQITFVPMFMEKSIEAERTLAKHLLELQPLLTSKRDIELFNEIKTGVDAFAESTLPRFDLLTKYKKETESKDFLATADGKRFTELTNKGRDGFIIISKKGDELSKAIEAEEKASLSKARILGIVVALFVILITNISFWFVASNIKKSLANATKECQYIGETKDLTHTIQTNGEDEISIMMQTVNTLLSQLRHAIDDAKRTAMENAAVAEELSSTSLEIGRRTEESDKEVEHTLHTTRNVATILHVSEENAQNAGNIMQSVSEELDVASKEVLAVSSELQTVVVNETDLSARLEQLDKEVAQVQQVLSVISDIAEQTNLLALNAAIEAARAGEHGRGFAVVADEVRKLAERTQKSLVESNSTVAVITQSVNTSSDLMKKNAQHIQALGSRAEKTQGLMLQTVHNMSETAMIAQGAAQEAKKGSHEANAMLERVDTIHKLTSTNARSVEEIAAAAEHLSKLSSNLSNALSVFKTA</sequence>
<evidence type="ECO:0000313" key="8">
    <source>
        <dbReference type="Proteomes" id="UP000002222"/>
    </source>
</evidence>
<reference evidence="7 8" key="2">
    <citation type="journal article" date="2010" name="Stand. Genomic Sci.">
        <title>Complete genome sequence of Sulfurospirillum deleyianum type strain (5175).</title>
        <authorList>
            <person name="Sikorski J."/>
            <person name="Lapidus A."/>
            <person name="Copeland A."/>
            <person name="Glavina Del Rio T."/>
            <person name="Nolan M."/>
            <person name="Lucas S."/>
            <person name="Chen F."/>
            <person name="Tice H."/>
            <person name="Cheng J.F."/>
            <person name="Saunders E."/>
            <person name="Bruce D."/>
            <person name="Goodwin L."/>
            <person name="Pitluck S."/>
            <person name="Ovchinnikova G."/>
            <person name="Pati A."/>
            <person name="Ivanova N."/>
            <person name="Mavromatis K."/>
            <person name="Chen A."/>
            <person name="Palaniappan K."/>
            <person name="Chain P."/>
            <person name="Land M."/>
            <person name="Hauser L."/>
            <person name="Chang Y.J."/>
            <person name="Jeffries C.D."/>
            <person name="Brettin T."/>
            <person name="Detter J.C."/>
            <person name="Han C."/>
            <person name="Rohde M."/>
            <person name="Lang E."/>
            <person name="Spring S."/>
            <person name="Goker M."/>
            <person name="Bristow J."/>
            <person name="Eisen J.A."/>
            <person name="Markowitz V."/>
            <person name="Hugenholtz P."/>
            <person name="Kyrpides N.C."/>
            <person name="Klenk H.P."/>
        </authorList>
    </citation>
    <scope>NUCLEOTIDE SEQUENCE [LARGE SCALE GENOMIC DNA]</scope>
    <source>
        <strain evidence="8">ATCC 51133 / DSM 6946 / 5175</strain>
    </source>
</reference>
<dbReference type="eggNOG" id="COG0840">
    <property type="taxonomic scope" value="Bacteria"/>
</dbReference>
<keyword evidence="1 3" id="KW-0807">Transducer</keyword>
<dbReference type="InterPro" id="IPR003660">
    <property type="entry name" value="HAMP_dom"/>
</dbReference>